<dbReference type="Proteomes" id="UP001057402">
    <property type="component" value="Chromosome 5"/>
</dbReference>
<dbReference type="EMBL" id="CM042884">
    <property type="protein sequence ID" value="KAI4369320.1"/>
    <property type="molecule type" value="Genomic_DNA"/>
</dbReference>
<comment type="caution">
    <text evidence="1">The sequence shown here is derived from an EMBL/GenBank/DDBJ whole genome shotgun (WGS) entry which is preliminary data.</text>
</comment>
<keyword evidence="2" id="KW-1185">Reference proteome</keyword>
<sequence>MAAKLLSGLLLLLMFSSFAVAMAMASGDGIVIQVHSKFKDRRDLSSMRSHDSRRHGRLLSSFDLPLGGNGSPSDTGLYYAKIGIGTPSKDYYVQVDTGSDILWVNCIDCDKCPSKSDIGVELTFYDPSKSSTGSVVSCSDDFCISTYNLNAPLPGCKANRTCQYSITYGDGSSTGGYFIKDYAHLDLVTGNFKASPTNSRVVFGCADKQSGGLGTSAEALDGIAGFGPANSSLLSQLASAGKVKKVFAHCLDSVNGGGIFAIGEVVQPKVNTTPLVPNQAHYNVVMKAVEVDGDVVLLPTYTSITGGSRATIVDSGTTLAYLPDDVYGTVMTKILSQHPSLKLHTLDEQFSCFSYPGSVDDAFPVVKFHFQGSLSLTVYPHDYLFSVQINGMENAWCFGWQNSGQQSKDGKDLTLLGDLVLSNKLVLYDLEQQTIGWVEYNCSSHILMKDATSGGTYLVGSHDLNAVATTLVGRVVLILSAFICAALNPFTV</sequence>
<evidence type="ECO:0000313" key="2">
    <source>
        <dbReference type="Proteomes" id="UP001057402"/>
    </source>
</evidence>
<accession>A0ACB9QSA4</accession>
<organism evidence="1 2">
    <name type="scientific">Melastoma candidum</name>
    <dbReference type="NCBI Taxonomy" id="119954"/>
    <lineage>
        <taxon>Eukaryota</taxon>
        <taxon>Viridiplantae</taxon>
        <taxon>Streptophyta</taxon>
        <taxon>Embryophyta</taxon>
        <taxon>Tracheophyta</taxon>
        <taxon>Spermatophyta</taxon>
        <taxon>Magnoliopsida</taxon>
        <taxon>eudicotyledons</taxon>
        <taxon>Gunneridae</taxon>
        <taxon>Pentapetalae</taxon>
        <taxon>rosids</taxon>
        <taxon>malvids</taxon>
        <taxon>Myrtales</taxon>
        <taxon>Melastomataceae</taxon>
        <taxon>Melastomatoideae</taxon>
        <taxon>Melastomateae</taxon>
        <taxon>Melastoma</taxon>
    </lineage>
</organism>
<evidence type="ECO:0000313" key="1">
    <source>
        <dbReference type="EMBL" id="KAI4369320.1"/>
    </source>
</evidence>
<reference evidence="2" key="1">
    <citation type="journal article" date="2023" name="Front. Plant Sci.">
        <title>Chromosomal-level genome assembly of Melastoma candidum provides insights into trichome evolution.</title>
        <authorList>
            <person name="Zhong Y."/>
            <person name="Wu W."/>
            <person name="Sun C."/>
            <person name="Zou P."/>
            <person name="Liu Y."/>
            <person name="Dai S."/>
            <person name="Zhou R."/>
        </authorList>
    </citation>
    <scope>NUCLEOTIDE SEQUENCE [LARGE SCALE GENOMIC DNA]</scope>
</reference>
<name>A0ACB9QSA4_9MYRT</name>
<gene>
    <name evidence="1" type="ORF">MLD38_017772</name>
</gene>
<protein>
    <submittedName>
        <fullName evidence="1">Uncharacterized protein</fullName>
    </submittedName>
</protein>
<proteinExistence type="predicted"/>